<dbReference type="InterPro" id="IPR001466">
    <property type="entry name" value="Beta-lactam-related"/>
</dbReference>
<dbReference type="Gene3D" id="3.40.710.10">
    <property type="entry name" value="DD-peptidase/beta-lactamase superfamily"/>
    <property type="match status" value="1"/>
</dbReference>
<comment type="caution">
    <text evidence="3">The sequence shown here is derived from an EMBL/GenBank/DDBJ whole genome shotgun (WGS) entry which is preliminary data.</text>
</comment>
<dbReference type="SUPFAM" id="SSF56601">
    <property type="entry name" value="beta-lactamase/transpeptidase-like"/>
    <property type="match status" value="1"/>
</dbReference>
<organism evidence="3 4">
    <name type="scientific">Mycobacterium fragae</name>
    <dbReference type="NCBI Taxonomy" id="1260918"/>
    <lineage>
        <taxon>Bacteria</taxon>
        <taxon>Bacillati</taxon>
        <taxon>Actinomycetota</taxon>
        <taxon>Actinomycetes</taxon>
        <taxon>Mycobacteriales</taxon>
        <taxon>Mycobacteriaceae</taxon>
        <taxon>Mycobacterium</taxon>
    </lineage>
</organism>
<evidence type="ECO:0000259" key="2">
    <source>
        <dbReference type="Pfam" id="PF00144"/>
    </source>
</evidence>
<dbReference type="PANTHER" id="PTHR43319:SF3">
    <property type="entry name" value="BETA-LACTAMASE-RELATED DOMAIN-CONTAINING PROTEIN"/>
    <property type="match status" value="1"/>
</dbReference>
<dbReference type="InterPro" id="IPR012338">
    <property type="entry name" value="Beta-lactam/transpept-like"/>
</dbReference>
<dbReference type="Pfam" id="PF00144">
    <property type="entry name" value="Beta-lactamase"/>
    <property type="match status" value="1"/>
</dbReference>
<dbReference type="Proteomes" id="UP000194000">
    <property type="component" value="Unassembled WGS sequence"/>
</dbReference>
<keyword evidence="4" id="KW-1185">Reference proteome</keyword>
<reference evidence="3 4" key="1">
    <citation type="submission" date="2016-01" db="EMBL/GenBank/DDBJ databases">
        <title>The new phylogeny of the genus Mycobacterium.</title>
        <authorList>
            <person name="Tarcisio F."/>
            <person name="Conor M."/>
            <person name="Antonella G."/>
            <person name="Elisabetta G."/>
            <person name="Giulia F.S."/>
            <person name="Sara T."/>
            <person name="Anna F."/>
            <person name="Clotilde B."/>
            <person name="Roberto B."/>
            <person name="Veronica D.S."/>
            <person name="Fabio R."/>
            <person name="Monica P."/>
            <person name="Olivier J."/>
            <person name="Enrico T."/>
            <person name="Nicola S."/>
        </authorList>
    </citation>
    <scope>NUCLEOTIDE SEQUENCE [LARGE SCALE GENOMIC DNA]</scope>
    <source>
        <strain evidence="3 4">DSM 45731</strain>
    </source>
</reference>
<dbReference type="RefSeq" id="WP_085194037.1">
    <property type="nucleotide sequence ID" value="NZ_JACKVI010000009.1"/>
</dbReference>
<dbReference type="EMBL" id="LQOW01000004">
    <property type="protein sequence ID" value="ORV64245.1"/>
    <property type="molecule type" value="Genomic_DNA"/>
</dbReference>
<sequence>MTETSVLDSDTGLPPHVQGAADPRFKCAVRTFAGLFPGPRFGGGALSVYVDGEPVVDVWTGWSDRHGEEPWTADTGAMVFSASKGVAATVLHRLVDRGLLSYDAPVAQYWPEFGANGKAAITVRDMLRHRAGLSHLKGVSKDELLDHRLMEERIAAAPVDRLAGRAAYHAFTYGWLASGLARAITGMGMRELFRSEVAHPLNTDGLHLGRPPKDAPTKVAQIMYPQSRRANPLIDHLAPRFAELPVAGGLGAMYVPGITSLVQGDIPFLDSEIPSVNAVVTARGLAKMYGALANDGRIDGKQFLSTELAGGLLGKLSLRPDMNLVFPMSFHLGYHGSPIPGALRGFGHAGLGGTIGWADPVTNSSFAFVHNRLVTPIVIDQILFVPLILPVRRAIAAAHTRGFQAVPQLGAPYPEPARQAGPTTKPTAAERS</sequence>
<dbReference type="AlphaFoldDB" id="A0A1X1V596"/>
<dbReference type="OrthoDB" id="9809635at2"/>
<evidence type="ECO:0000313" key="4">
    <source>
        <dbReference type="Proteomes" id="UP000194000"/>
    </source>
</evidence>
<protein>
    <submittedName>
        <fullName evidence="3">Esterase</fullName>
    </submittedName>
</protein>
<gene>
    <name evidence="3" type="ORF">AWC06_06745</name>
</gene>
<evidence type="ECO:0000313" key="3">
    <source>
        <dbReference type="EMBL" id="ORV64245.1"/>
    </source>
</evidence>
<feature type="domain" description="Beta-lactamase-related" evidence="2">
    <location>
        <begin position="40"/>
        <end position="375"/>
    </location>
</feature>
<dbReference type="InterPro" id="IPR052907">
    <property type="entry name" value="Beta-lactamase/esterase"/>
</dbReference>
<feature type="region of interest" description="Disordered" evidence="1">
    <location>
        <begin position="408"/>
        <end position="432"/>
    </location>
</feature>
<dbReference type="STRING" id="1260918.AWC06_06745"/>
<accession>A0A1X1V596</accession>
<name>A0A1X1V596_9MYCO</name>
<evidence type="ECO:0000256" key="1">
    <source>
        <dbReference type="SAM" id="MobiDB-lite"/>
    </source>
</evidence>
<dbReference type="PANTHER" id="PTHR43319">
    <property type="entry name" value="BETA-LACTAMASE-RELATED"/>
    <property type="match status" value="1"/>
</dbReference>
<proteinExistence type="predicted"/>